<dbReference type="AlphaFoldDB" id="A0A365P6K8"/>
<name>A0A365P6K8_9ACTN</name>
<protein>
    <submittedName>
        <fullName evidence="1">Uncharacterized protein</fullName>
    </submittedName>
</protein>
<gene>
    <name evidence="1" type="ORF">DQ226_17810</name>
</gene>
<reference evidence="1 2" key="1">
    <citation type="submission" date="2018-06" db="EMBL/GenBank/DDBJ databases">
        <title>Whole genome sequencing of four bacterial strains from South Shetland trench revealing bio-synthetic gene clusters.</title>
        <authorList>
            <person name="Abdel-Mageed W.M."/>
            <person name="Lehri B."/>
            <person name="Jarmusch S.A."/>
            <person name="Miranda K."/>
            <person name="Goodfellow M."/>
            <person name="Jaspars M."/>
            <person name="Karlyshev A.V."/>
        </authorList>
    </citation>
    <scope>NUCLEOTIDE SEQUENCE [LARGE SCALE GENOMIC DNA]</scope>
    <source>
        <strain evidence="1 2">SST1</strain>
    </source>
</reference>
<evidence type="ECO:0000313" key="2">
    <source>
        <dbReference type="Proteomes" id="UP000252187"/>
    </source>
</evidence>
<sequence length="62" mass="6711">MSTFRLRTPDGTITLGEFDSAQLALESAARLPERSRPPDSALEVLVGQSWHEVQAEGDGQVS</sequence>
<dbReference type="Proteomes" id="UP000252187">
    <property type="component" value="Unassembled WGS sequence"/>
</dbReference>
<dbReference type="EMBL" id="QNTT01000097">
    <property type="protein sequence ID" value="RBA30116.1"/>
    <property type="molecule type" value="Genomic_DNA"/>
</dbReference>
<evidence type="ECO:0000313" key="1">
    <source>
        <dbReference type="EMBL" id="RBA30116.1"/>
    </source>
</evidence>
<organism evidence="1 2">
    <name type="scientific">Dietzia maris</name>
    <dbReference type="NCBI Taxonomy" id="37915"/>
    <lineage>
        <taxon>Bacteria</taxon>
        <taxon>Bacillati</taxon>
        <taxon>Actinomycetota</taxon>
        <taxon>Actinomycetes</taxon>
        <taxon>Mycobacteriales</taxon>
        <taxon>Dietziaceae</taxon>
        <taxon>Dietzia</taxon>
    </lineage>
</organism>
<comment type="caution">
    <text evidence="1">The sequence shown here is derived from an EMBL/GenBank/DDBJ whole genome shotgun (WGS) entry which is preliminary data.</text>
</comment>
<proteinExistence type="predicted"/>
<accession>A0A365P6K8</accession>